<keyword evidence="2" id="KW-0012">Acyltransferase</keyword>
<protein>
    <submittedName>
        <fullName evidence="5">GNAT family N-acetyltransferase</fullName>
    </submittedName>
</protein>
<evidence type="ECO:0000313" key="5">
    <source>
        <dbReference type="EMBL" id="PFK37802.1"/>
    </source>
</evidence>
<comment type="similarity">
    <text evidence="3">Belongs to the acetyltransferase family. RimJ subfamily.</text>
</comment>
<evidence type="ECO:0000256" key="3">
    <source>
        <dbReference type="ARBA" id="ARBA00038502"/>
    </source>
</evidence>
<dbReference type="InterPro" id="IPR051531">
    <property type="entry name" value="N-acetyltransferase"/>
</dbReference>
<gene>
    <name evidence="5" type="ORF">COI93_14990</name>
</gene>
<dbReference type="RefSeq" id="WP_098491466.1">
    <property type="nucleotide sequence ID" value="NZ_NUWN01000055.1"/>
</dbReference>
<organism evidence="5 6">
    <name type="scientific">Bacillus cereus</name>
    <dbReference type="NCBI Taxonomy" id="1396"/>
    <lineage>
        <taxon>Bacteria</taxon>
        <taxon>Bacillati</taxon>
        <taxon>Bacillota</taxon>
        <taxon>Bacilli</taxon>
        <taxon>Bacillales</taxon>
        <taxon>Bacillaceae</taxon>
        <taxon>Bacillus</taxon>
        <taxon>Bacillus cereus group</taxon>
    </lineage>
</organism>
<dbReference type="InterPro" id="IPR000182">
    <property type="entry name" value="GNAT_dom"/>
</dbReference>
<dbReference type="PROSITE" id="PS51186">
    <property type="entry name" value="GNAT"/>
    <property type="match status" value="1"/>
</dbReference>
<sequence length="175" mass="20182">MTERMSAQQIRINPWTEANLTLLRLMNTPEMLEYLGGPETEEQLLARHERYLKISRLGTGRMFSILLLPQLEIVGSVGYWDNYWQEETVYEIGWSVLPSFQGRGIATKAIEQAIAHARMEQKHRFIHAFPSISNPASNAICQKLGFLFINECDFEYPPGSIMRCNDWRLEIASTT</sequence>
<dbReference type="PANTHER" id="PTHR43792:SF8">
    <property type="entry name" value="[RIBOSOMAL PROTEIN US5]-ALANINE N-ACETYLTRANSFERASE"/>
    <property type="match status" value="1"/>
</dbReference>
<dbReference type="Pfam" id="PF13302">
    <property type="entry name" value="Acetyltransf_3"/>
    <property type="match status" value="1"/>
</dbReference>
<dbReference type="EMBL" id="NUWN01000055">
    <property type="protein sequence ID" value="PFK37802.1"/>
    <property type="molecule type" value="Genomic_DNA"/>
</dbReference>
<dbReference type="Gene3D" id="3.40.630.30">
    <property type="match status" value="1"/>
</dbReference>
<accession>A0A2B0M0S7</accession>
<dbReference type="GO" id="GO:0005737">
    <property type="term" value="C:cytoplasm"/>
    <property type="evidence" value="ECO:0007669"/>
    <property type="project" value="TreeGrafter"/>
</dbReference>
<reference evidence="5 6" key="1">
    <citation type="submission" date="2017-09" db="EMBL/GenBank/DDBJ databases">
        <title>Large-scale bioinformatics analysis of Bacillus genomes uncovers conserved roles of natural products in bacterial physiology.</title>
        <authorList>
            <consortium name="Agbiome Team Llc"/>
            <person name="Bleich R.M."/>
            <person name="Grubbs K.J."/>
            <person name="Santa Maria K.C."/>
            <person name="Allen S.E."/>
            <person name="Farag S."/>
            <person name="Shank E.A."/>
            <person name="Bowers A."/>
        </authorList>
    </citation>
    <scope>NUCLEOTIDE SEQUENCE [LARGE SCALE GENOMIC DNA]</scope>
    <source>
        <strain evidence="5 6">AFS083043</strain>
    </source>
</reference>
<dbReference type="Proteomes" id="UP000242656">
    <property type="component" value="Unassembled WGS sequence"/>
</dbReference>
<comment type="caution">
    <text evidence="5">The sequence shown here is derived from an EMBL/GenBank/DDBJ whole genome shotgun (WGS) entry which is preliminary data.</text>
</comment>
<evidence type="ECO:0000256" key="2">
    <source>
        <dbReference type="ARBA" id="ARBA00023315"/>
    </source>
</evidence>
<evidence type="ECO:0000259" key="4">
    <source>
        <dbReference type="PROSITE" id="PS51186"/>
    </source>
</evidence>
<name>A0A2B0M0S7_BACCE</name>
<evidence type="ECO:0000256" key="1">
    <source>
        <dbReference type="ARBA" id="ARBA00022679"/>
    </source>
</evidence>
<dbReference type="AlphaFoldDB" id="A0A2B0M0S7"/>
<dbReference type="CDD" id="cd04301">
    <property type="entry name" value="NAT_SF"/>
    <property type="match status" value="1"/>
</dbReference>
<dbReference type="PANTHER" id="PTHR43792">
    <property type="entry name" value="GNAT FAMILY, PUTATIVE (AFU_ORTHOLOGUE AFUA_3G00765)-RELATED-RELATED"/>
    <property type="match status" value="1"/>
</dbReference>
<evidence type="ECO:0000313" key="6">
    <source>
        <dbReference type="Proteomes" id="UP000242656"/>
    </source>
</evidence>
<proteinExistence type="inferred from homology"/>
<dbReference type="GO" id="GO:0008999">
    <property type="term" value="F:protein-N-terminal-alanine acetyltransferase activity"/>
    <property type="evidence" value="ECO:0007669"/>
    <property type="project" value="TreeGrafter"/>
</dbReference>
<dbReference type="SUPFAM" id="SSF55729">
    <property type="entry name" value="Acyl-CoA N-acyltransferases (Nat)"/>
    <property type="match status" value="1"/>
</dbReference>
<feature type="domain" description="N-acetyltransferase" evidence="4">
    <location>
        <begin position="10"/>
        <end position="167"/>
    </location>
</feature>
<dbReference type="InterPro" id="IPR016181">
    <property type="entry name" value="Acyl_CoA_acyltransferase"/>
</dbReference>
<keyword evidence="1 5" id="KW-0808">Transferase</keyword>